<dbReference type="Proteomes" id="UP000641386">
    <property type="component" value="Unassembled WGS sequence"/>
</dbReference>
<organism evidence="1 2">
    <name type="scientific">Streptomyces spiralis</name>
    <dbReference type="NCBI Taxonomy" id="66376"/>
    <lineage>
        <taxon>Bacteria</taxon>
        <taxon>Bacillati</taxon>
        <taxon>Actinomycetota</taxon>
        <taxon>Actinomycetes</taxon>
        <taxon>Kitasatosporales</taxon>
        <taxon>Streptomycetaceae</taxon>
        <taxon>Streptomyces</taxon>
    </lineage>
</organism>
<reference evidence="1" key="2">
    <citation type="submission" date="2020-09" db="EMBL/GenBank/DDBJ databases">
        <authorList>
            <person name="Sun Q."/>
            <person name="Ohkuma M."/>
        </authorList>
    </citation>
    <scope>NUCLEOTIDE SEQUENCE</scope>
    <source>
        <strain evidence="1">JCM 3302</strain>
    </source>
</reference>
<dbReference type="AlphaFoldDB" id="A0A918ZPN2"/>
<reference evidence="1" key="1">
    <citation type="journal article" date="2014" name="Int. J. Syst. Evol. Microbiol.">
        <title>Complete genome sequence of Corynebacterium casei LMG S-19264T (=DSM 44701T), isolated from a smear-ripened cheese.</title>
        <authorList>
            <consortium name="US DOE Joint Genome Institute (JGI-PGF)"/>
            <person name="Walter F."/>
            <person name="Albersmeier A."/>
            <person name="Kalinowski J."/>
            <person name="Ruckert C."/>
        </authorList>
    </citation>
    <scope>NUCLEOTIDE SEQUENCE</scope>
    <source>
        <strain evidence="1">JCM 3302</strain>
    </source>
</reference>
<name>A0A918ZPN2_9ACTN</name>
<evidence type="ECO:0000313" key="2">
    <source>
        <dbReference type="Proteomes" id="UP000641386"/>
    </source>
</evidence>
<gene>
    <name evidence="1" type="ORF">GCM10014715_14680</name>
</gene>
<dbReference type="EMBL" id="BNBC01000004">
    <property type="protein sequence ID" value="GHE62165.1"/>
    <property type="molecule type" value="Genomic_DNA"/>
</dbReference>
<proteinExistence type="predicted"/>
<accession>A0A918ZPN2</accession>
<evidence type="ECO:0000313" key="1">
    <source>
        <dbReference type="EMBL" id="GHE62165.1"/>
    </source>
</evidence>
<protein>
    <submittedName>
        <fullName evidence="1">Uncharacterized protein</fullName>
    </submittedName>
</protein>
<sequence length="79" mass="8423">MIAVSGIDAVRQQVRQAVQCLKGSLSSQRAVSLPAAGARGWWQPQLATGTVGIDAQEQIVAVVQVPGASLVRDTVWQRR</sequence>
<comment type="caution">
    <text evidence="1">The sequence shown here is derived from an EMBL/GenBank/DDBJ whole genome shotgun (WGS) entry which is preliminary data.</text>
</comment>
<keyword evidence="2" id="KW-1185">Reference proteome</keyword>